<dbReference type="GeneID" id="19981810"/>
<dbReference type="EMBL" id="KB822703">
    <property type="protein sequence ID" value="ETI26540.1"/>
    <property type="molecule type" value="Genomic_DNA"/>
</dbReference>
<proteinExistence type="predicted"/>
<dbReference type="AlphaFoldDB" id="V9DI51"/>
<evidence type="ECO:0000313" key="2">
    <source>
        <dbReference type="Proteomes" id="UP000030678"/>
    </source>
</evidence>
<reference evidence="1 2" key="1">
    <citation type="submission" date="2013-03" db="EMBL/GenBank/DDBJ databases">
        <title>The Genome Sequence of Cladophialophora carrionii CBS 160.54.</title>
        <authorList>
            <consortium name="The Broad Institute Genomics Platform"/>
            <person name="Cuomo C."/>
            <person name="de Hoog S."/>
            <person name="Gorbushina A."/>
            <person name="Walker B."/>
            <person name="Young S.K."/>
            <person name="Zeng Q."/>
            <person name="Gargeya S."/>
            <person name="Fitzgerald M."/>
            <person name="Haas B."/>
            <person name="Abouelleil A."/>
            <person name="Allen A.W."/>
            <person name="Alvarado L."/>
            <person name="Arachchi H.M."/>
            <person name="Berlin A.M."/>
            <person name="Chapman S.B."/>
            <person name="Gainer-Dewar J."/>
            <person name="Goldberg J."/>
            <person name="Griggs A."/>
            <person name="Gujja S."/>
            <person name="Hansen M."/>
            <person name="Howarth C."/>
            <person name="Imamovic A."/>
            <person name="Ireland A."/>
            <person name="Larimer J."/>
            <person name="McCowan C."/>
            <person name="Murphy C."/>
            <person name="Pearson M."/>
            <person name="Poon T.W."/>
            <person name="Priest M."/>
            <person name="Roberts A."/>
            <person name="Saif S."/>
            <person name="Shea T."/>
            <person name="Sisk P."/>
            <person name="Sykes S."/>
            <person name="Wortman J."/>
            <person name="Nusbaum C."/>
            <person name="Birren B."/>
        </authorList>
    </citation>
    <scope>NUCLEOTIDE SEQUENCE [LARGE SCALE GENOMIC DNA]</scope>
    <source>
        <strain evidence="1 2">CBS 160.54</strain>
    </source>
</reference>
<gene>
    <name evidence="1" type="ORF">G647_03317</name>
</gene>
<dbReference type="OrthoDB" id="4708870at2759"/>
<evidence type="ECO:0000313" key="1">
    <source>
        <dbReference type="EMBL" id="ETI26540.1"/>
    </source>
</evidence>
<name>V9DI51_9EURO</name>
<dbReference type="RefSeq" id="XP_008725885.1">
    <property type="nucleotide sequence ID" value="XM_008727663.1"/>
</dbReference>
<dbReference type="VEuPathDB" id="FungiDB:G647_03317"/>
<organism evidence="1 2">
    <name type="scientific">Cladophialophora carrionii CBS 160.54</name>
    <dbReference type="NCBI Taxonomy" id="1279043"/>
    <lineage>
        <taxon>Eukaryota</taxon>
        <taxon>Fungi</taxon>
        <taxon>Dikarya</taxon>
        <taxon>Ascomycota</taxon>
        <taxon>Pezizomycotina</taxon>
        <taxon>Eurotiomycetes</taxon>
        <taxon>Chaetothyriomycetidae</taxon>
        <taxon>Chaetothyriales</taxon>
        <taxon>Herpotrichiellaceae</taxon>
        <taxon>Cladophialophora</taxon>
    </lineage>
</organism>
<protein>
    <submittedName>
        <fullName evidence="1">Uncharacterized protein</fullName>
    </submittedName>
</protein>
<accession>V9DI51</accession>
<sequence>MKRSKGSAPHSSLFDPIPAGVHRHISYHLQAKLLDGFRSVSSTLEKFKEATYGDVTILLAEPSSSDTPLDRHIRDLLGLPLLNLQYESEDNAAIDSFLYPWPRLSEIDFYIFHTENGIVEETDTGAITEGPFPRYVKVILKVWKSSCELDSFRTAKIDQGLRTMLGKIISPHGLTYKPDGLYLRIQDVDLTDKRLSCVKIATNKADIAQYLGLKKRRIETFRTWEDLMDYAMTCRFHNPAAFRVEVNDRLSGSNNGENESPDPHSLNMIKYFIKIYLPANAGVVGGEDACLSRKQVRCDVKDYFGPDFAQRFERSKTKAVFTVDWARLFSKTRNELPTYVKGADLTYATKGLKRVVGLYESKYKDAMLDAPEIRGWADMREAFEQRRYRAFRDETKKHWIYVGAYQKWLDAKRSAQHYKAYKMRQEAQLQERGKAHAKSG</sequence>
<dbReference type="Proteomes" id="UP000030678">
    <property type="component" value="Unassembled WGS sequence"/>
</dbReference>
<dbReference type="HOGENOM" id="CLU_032494_1_0_1"/>